<dbReference type="GO" id="GO:0043565">
    <property type="term" value="F:sequence-specific DNA binding"/>
    <property type="evidence" value="ECO:0007669"/>
    <property type="project" value="InterPro"/>
</dbReference>
<reference evidence="9 10" key="1">
    <citation type="submission" date="2019-12" db="EMBL/GenBank/DDBJ databases">
        <authorList>
            <person name="Alioto T."/>
            <person name="Alioto T."/>
            <person name="Gomez Garrido J."/>
        </authorList>
    </citation>
    <scope>NUCLEOTIDE SEQUENCE [LARGE SCALE GENOMIC DNA]</scope>
</reference>
<dbReference type="FunFam" id="1.10.10.60:FF:000517">
    <property type="entry name" value="MYB-related transcription factor"/>
    <property type="match status" value="1"/>
</dbReference>
<dbReference type="OrthoDB" id="2143914at2759"/>
<dbReference type="InterPro" id="IPR044676">
    <property type="entry name" value="EOBI/EOBII-like_plant"/>
</dbReference>
<dbReference type="PANTHER" id="PTHR45675:SF3">
    <property type="entry name" value="OS04G0508500 PROTEIN"/>
    <property type="match status" value="1"/>
</dbReference>
<dbReference type="Proteomes" id="UP000594638">
    <property type="component" value="Unassembled WGS sequence"/>
</dbReference>
<accession>A0A8S0SJG7</accession>
<evidence type="ECO:0000256" key="4">
    <source>
        <dbReference type="ARBA" id="ARBA00023125"/>
    </source>
</evidence>
<keyword evidence="2" id="KW-0677">Repeat</keyword>
<feature type="domain" description="HTH myb-type" evidence="8">
    <location>
        <begin position="68"/>
        <end position="118"/>
    </location>
</feature>
<evidence type="ECO:0000313" key="10">
    <source>
        <dbReference type="Proteomes" id="UP000594638"/>
    </source>
</evidence>
<keyword evidence="5" id="KW-0804">Transcription</keyword>
<evidence type="ECO:0000256" key="5">
    <source>
        <dbReference type="ARBA" id="ARBA00023163"/>
    </source>
</evidence>
<evidence type="ECO:0000259" key="7">
    <source>
        <dbReference type="PROSITE" id="PS50090"/>
    </source>
</evidence>
<keyword evidence="4" id="KW-0238">DNA-binding</keyword>
<dbReference type="FunFam" id="1.10.10.60:FF:000011">
    <property type="entry name" value="Myb transcription factor"/>
    <property type="match status" value="1"/>
</dbReference>
<keyword evidence="6" id="KW-0539">Nucleus</keyword>
<evidence type="ECO:0000256" key="2">
    <source>
        <dbReference type="ARBA" id="ARBA00022737"/>
    </source>
</evidence>
<sequence>MEQHMRWGAMEEEWRKGPWTTEEDRLLIEYVKLNGEGRWNNVSRLAGLKRNGKSCRLRWVNYLRPDLKRGQITPHEKSIILELHARWGNRWSTIARSLPGRTDNEIKNYWRTHFKKKGKPSSENTEKSRLRLLKRQQFQLQQQRQYQLQQEENGMDMKKIISLLDENDNNNGLPYFPQMRQEIIYPNTNDESGFFYSMINGCATMLETSYEDIMWGGLWNLDDFHGNIQPGNAIKRVG</sequence>
<gene>
    <name evidence="9" type="ORF">OLEA9_A067469</name>
</gene>
<evidence type="ECO:0000256" key="1">
    <source>
        <dbReference type="ARBA" id="ARBA00004123"/>
    </source>
</evidence>
<keyword evidence="3" id="KW-0805">Transcription regulation</keyword>
<dbReference type="EMBL" id="CACTIH010005431">
    <property type="protein sequence ID" value="CAA2992109.1"/>
    <property type="molecule type" value="Genomic_DNA"/>
</dbReference>
<dbReference type="InterPro" id="IPR009057">
    <property type="entry name" value="Homeodomain-like_sf"/>
</dbReference>
<evidence type="ECO:0000313" key="9">
    <source>
        <dbReference type="EMBL" id="CAA2992109.1"/>
    </source>
</evidence>
<dbReference type="GO" id="GO:0003700">
    <property type="term" value="F:DNA-binding transcription factor activity"/>
    <property type="evidence" value="ECO:0007669"/>
    <property type="project" value="InterPro"/>
</dbReference>
<dbReference type="InterPro" id="IPR017930">
    <property type="entry name" value="Myb_dom"/>
</dbReference>
<feature type="domain" description="Myb-like" evidence="7">
    <location>
        <begin position="11"/>
        <end position="63"/>
    </location>
</feature>
<comment type="subcellular location">
    <subcellularLocation>
        <location evidence="1">Nucleus</location>
    </subcellularLocation>
</comment>
<dbReference type="CDD" id="cd00167">
    <property type="entry name" value="SANT"/>
    <property type="match status" value="2"/>
</dbReference>
<proteinExistence type="predicted"/>
<dbReference type="PANTHER" id="PTHR45675">
    <property type="entry name" value="MYB TRANSCRIPTION FACTOR-RELATED-RELATED"/>
    <property type="match status" value="1"/>
</dbReference>
<protein>
    <submittedName>
        <fullName evidence="9">Transcription factor WER-like</fullName>
    </submittedName>
</protein>
<dbReference type="GO" id="GO:0005634">
    <property type="term" value="C:nucleus"/>
    <property type="evidence" value="ECO:0007669"/>
    <property type="project" value="UniProtKB-SubCell"/>
</dbReference>
<dbReference type="PROSITE" id="PS50090">
    <property type="entry name" value="MYB_LIKE"/>
    <property type="match status" value="2"/>
</dbReference>
<dbReference type="Gene3D" id="1.10.10.60">
    <property type="entry name" value="Homeodomain-like"/>
    <property type="match status" value="2"/>
</dbReference>
<dbReference type="SUPFAM" id="SSF46689">
    <property type="entry name" value="Homeodomain-like"/>
    <property type="match status" value="1"/>
</dbReference>
<dbReference type="InterPro" id="IPR001005">
    <property type="entry name" value="SANT/Myb"/>
</dbReference>
<dbReference type="Gramene" id="OE9A067469T1">
    <property type="protein sequence ID" value="OE9A067469C1"/>
    <property type="gene ID" value="OE9A067469"/>
</dbReference>
<organism evidence="9 10">
    <name type="scientific">Olea europaea subsp. europaea</name>
    <dbReference type="NCBI Taxonomy" id="158383"/>
    <lineage>
        <taxon>Eukaryota</taxon>
        <taxon>Viridiplantae</taxon>
        <taxon>Streptophyta</taxon>
        <taxon>Embryophyta</taxon>
        <taxon>Tracheophyta</taxon>
        <taxon>Spermatophyta</taxon>
        <taxon>Magnoliopsida</taxon>
        <taxon>eudicotyledons</taxon>
        <taxon>Gunneridae</taxon>
        <taxon>Pentapetalae</taxon>
        <taxon>asterids</taxon>
        <taxon>lamiids</taxon>
        <taxon>Lamiales</taxon>
        <taxon>Oleaceae</taxon>
        <taxon>Oleeae</taxon>
        <taxon>Olea</taxon>
    </lineage>
</organism>
<dbReference type="SMART" id="SM00717">
    <property type="entry name" value="SANT"/>
    <property type="match status" value="2"/>
</dbReference>
<dbReference type="Pfam" id="PF00249">
    <property type="entry name" value="Myb_DNA-binding"/>
    <property type="match status" value="2"/>
</dbReference>
<dbReference type="PROSITE" id="PS51294">
    <property type="entry name" value="HTH_MYB"/>
    <property type="match status" value="2"/>
</dbReference>
<dbReference type="AlphaFoldDB" id="A0A8S0SJG7"/>
<feature type="domain" description="HTH myb-type" evidence="8">
    <location>
        <begin position="15"/>
        <end position="67"/>
    </location>
</feature>
<feature type="domain" description="Myb-like" evidence="7">
    <location>
        <begin position="64"/>
        <end position="114"/>
    </location>
</feature>
<evidence type="ECO:0000259" key="8">
    <source>
        <dbReference type="PROSITE" id="PS51294"/>
    </source>
</evidence>
<evidence type="ECO:0000256" key="6">
    <source>
        <dbReference type="ARBA" id="ARBA00023242"/>
    </source>
</evidence>
<comment type="caution">
    <text evidence="9">The sequence shown here is derived from an EMBL/GenBank/DDBJ whole genome shotgun (WGS) entry which is preliminary data.</text>
</comment>
<evidence type="ECO:0000256" key="3">
    <source>
        <dbReference type="ARBA" id="ARBA00023015"/>
    </source>
</evidence>
<keyword evidence="10" id="KW-1185">Reference proteome</keyword>
<name>A0A8S0SJG7_OLEEU</name>